<evidence type="ECO:0000313" key="1">
    <source>
        <dbReference type="EMBL" id="KAJ1674466.1"/>
    </source>
</evidence>
<organism evidence="1 2">
    <name type="scientific">Spiromyces aspiralis</name>
    <dbReference type="NCBI Taxonomy" id="68401"/>
    <lineage>
        <taxon>Eukaryota</taxon>
        <taxon>Fungi</taxon>
        <taxon>Fungi incertae sedis</taxon>
        <taxon>Zoopagomycota</taxon>
        <taxon>Kickxellomycotina</taxon>
        <taxon>Kickxellomycetes</taxon>
        <taxon>Kickxellales</taxon>
        <taxon>Kickxellaceae</taxon>
        <taxon>Spiromyces</taxon>
    </lineage>
</organism>
<gene>
    <name evidence="1" type="ORF">EV182_003224</name>
</gene>
<dbReference type="EMBL" id="JAMZIH010005943">
    <property type="protein sequence ID" value="KAJ1674466.1"/>
    <property type="molecule type" value="Genomic_DNA"/>
</dbReference>
<dbReference type="Proteomes" id="UP001145114">
    <property type="component" value="Unassembled WGS sequence"/>
</dbReference>
<protein>
    <submittedName>
        <fullName evidence="1">Uncharacterized protein</fullName>
    </submittedName>
</protein>
<keyword evidence="2" id="KW-1185">Reference proteome</keyword>
<sequence length="294" mass="32827">MAVGVLCNEGQNILLPRPGFGLYNTIATSKNIEVRNYNLLPERNWEVDLEHLESLINSSTAAILINNPSNPCGSNFSKCHLLSILAICERHRVPLISDEIYSDMIFAGQTFHPAASLTNTIPILTLSGLAKQWLIPGWRMGWIIVQDHGTGLLDDIRTGLNALATVLNGPNSLVEAAIPEIFDNVPDEFYRATTRILQENAEVAASRLSAVPALKPIIPQGAMYMMVMIDIDQLQDINDDVDFYQRLKWEEHVEVLPGQCFGMLNYIRIVITPPRDILCCAIDRMASFCKRHSK</sequence>
<reference evidence="1" key="1">
    <citation type="submission" date="2022-06" db="EMBL/GenBank/DDBJ databases">
        <title>Phylogenomic reconstructions and comparative analyses of Kickxellomycotina fungi.</title>
        <authorList>
            <person name="Reynolds N.K."/>
            <person name="Stajich J.E."/>
            <person name="Barry K."/>
            <person name="Grigoriev I.V."/>
            <person name="Crous P."/>
            <person name="Smith M.E."/>
        </authorList>
    </citation>
    <scope>NUCLEOTIDE SEQUENCE</scope>
    <source>
        <strain evidence="1">RSA 2271</strain>
    </source>
</reference>
<comment type="caution">
    <text evidence="1">The sequence shown here is derived from an EMBL/GenBank/DDBJ whole genome shotgun (WGS) entry which is preliminary data.</text>
</comment>
<evidence type="ECO:0000313" key="2">
    <source>
        <dbReference type="Proteomes" id="UP001145114"/>
    </source>
</evidence>
<accession>A0ACC1HDR4</accession>
<name>A0ACC1HDR4_9FUNG</name>
<proteinExistence type="predicted"/>